<keyword evidence="2" id="KW-1185">Reference proteome</keyword>
<dbReference type="EMBL" id="JADWDC010000137">
    <property type="protein sequence ID" value="MCC0179909.1"/>
    <property type="molecule type" value="Genomic_DNA"/>
</dbReference>
<comment type="caution">
    <text evidence="1">The sequence shown here is derived from an EMBL/GenBank/DDBJ whole genome shotgun (WGS) entry which is preliminary data.</text>
</comment>
<reference evidence="1" key="1">
    <citation type="journal article" date="2021" name="Antonie Van Leeuwenhoek">
        <title>Draft genome and description of Waterburya agarophytonicola gen. nov. sp. nov. (Pleurocapsales, Cyanobacteria): a seaweed symbiont.</title>
        <authorList>
            <person name="Bonthond G."/>
            <person name="Shalygin S."/>
            <person name="Bayer T."/>
            <person name="Weinberger F."/>
        </authorList>
    </citation>
    <scope>NUCLEOTIDE SEQUENCE</scope>
    <source>
        <strain evidence="1">KI4</strain>
    </source>
</reference>
<sequence length="66" mass="7438">MINSILTQPTVFEFTFKLYSSADDDTQTLTAAFSSFPSPKDWQQWLSGWTSCGYSLSTEPVLIHTL</sequence>
<protein>
    <submittedName>
        <fullName evidence="1">Uncharacterized protein</fullName>
    </submittedName>
</protein>
<accession>A0A964FLN8</accession>
<proteinExistence type="predicted"/>
<organism evidence="1 2">
    <name type="scientific">Waterburya agarophytonicola KI4</name>
    <dbReference type="NCBI Taxonomy" id="2874699"/>
    <lineage>
        <taxon>Bacteria</taxon>
        <taxon>Bacillati</taxon>
        <taxon>Cyanobacteriota</taxon>
        <taxon>Cyanophyceae</taxon>
        <taxon>Pleurocapsales</taxon>
        <taxon>Hyellaceae</taxon>
        <taxon>Waterburya</taxon>
        <taxon>Waterburya agarophytonicola</taxon>
    </lineage>
</organism>
<dbReference type="Proteomes" id="UP000729733">
    <property type="component" value="Unassembled WGS sequence"/>
</dbReference>
<name>A0A964FLN8_9CYAN</name>
<dbReference type="RefSeq" id="WP_229643009.1">
    <property type="nucleotide sequence ID" value="NZ_JADWDC010000137.1"/>
</dbReference>
<evidence type="ECO:0000313" key="2">
    <source>
        <dbReference type="Proteomes" id="UP000729733"/>
    </source>
</evidence>
<evidence type="ECO:0000313" key="1">
    <source>
        <dbReference type="EMBL" id="MCC0179909.1"/>
    </source>
</evidence>
<dbReference type="AlphaFoldDB" id="A0A964FLN8"/>
<gene>
    <name evidence="1" type="ORF">I4641_23535</name>
</gene>